<feature type="domain" description="Methyltransferase type 11" evidence="4">
    <location>
        <begin position="47"/>
        <end position="135"/>
    </location>
</feature>
<dbReference type="Pfam" id="PF08241">
    <property type="entry name" value="Methyltransf_11"/>
    <property type="match status" value="1"/>
</dbReference>
<dbReference type="GO" id="GO:0008757">
    <property type="term" value="F:S-adenosylmethionine-dependent methyltransferase activity"/>
    <property type="evidence" value="ECO:0007669"/>
    <property type="project" value="InterPro"/>
</dbReference>
<keyword evidence="3 5" id="KW-0808">Transferase</keyword>
<dbReference type="EC" id="2.1.1.-" evidence="5"/>
<dbReference type="Proteomes" id="UP000286947">
    <property type="component" value="Unassembled WGS sequence"/>
</dbReference>
<comment type="caution">
    <text evidence="5">The sequence shown here is derived from an EMBL/GenBank/DDBJ whole genome shotgun (WGS) entry which is preliminary data.</text>
</comment>
<dbReference type="OrthoDB" id="9797252at2"/>
<keyword evidence="6" id="KW-1185">Reference proteome</keyword>
<dbReference type="Gene3D" id="3.40.50.150">
    <property type="entry name" value="Vaccinia Virus protein VP39"/>
    <property type="match status" value="1"/>
</dbReference>
<keyword evidence="2 5" id="KW-0489">Methyltransferase</keyword>
<name>A0A433SDX5_9BURK</name>
<evidence type="ECO:0000313" key="5">
    <source>
        <dbReference type="EMBL" id="RUS66834.1"/>
    </source>
</evidence>
<dbReference type="RefSeq" id="WP_126979838.1">
    <property type="nucleotide sequence ID" value="NZ_PQSP01000003.1"/>
</dbReference>
<organism evidence="5 6">
    <name type="scientific">Saezia sanguinis</name>
    <dbReference type="NCBI Taxonomy" id="1965230"/>
    <lineage>
        <taxon>Bacteria</taxon>
        <taxon>Pseudomonadati</taxon>
        <taxon>Pseudomonadota</taxon>
        <taxon>Betaproteobacteria</taxon>
        <taxon>Burkholderiales</taxon>
        <taxon>Saeziaceae</taxon>
        <taxon>Saezia</taxon>
    </lineage>
</organism>
<evidence type="ECO:0000259" key="4">
    <source>
        <dbReference type="Pfam" id="PF08241"/>
    </source>
</evidence>
<dbReference type="InterPro" id="IPR013216">
    <property type="entry name" value="Methyltransf_11"/>
</dbReference>
<proteinExistence type="inferred from homology"/>
<dbReference type="EMBL" id="PQSP01000003">
    <property type="protein sequence ID" value="RUS66834.1"/>
    <property type="molecule type" value="Genomic_DNA"/>
</dbReference>
<dbReference type="InterPro" id="IPR051052">
    <property type="entry name" value="Diverse_substrate_MTase"/>
</dbReference>
<evidence type="ECO:0000313" key="6">
    <source>
        <dbReference type="Proteomes" id="UP000286947"/>
    </source>
</evidence>
<accession>A0A433SDX5</accession>
<dbReference type="PANTHER" id="PTHR44942">
    <property type="entry name" value="METHYLTRANSF_11 DOMAIN-CONTAINING PROTEIN"/>
    <property type="match status" value="1"/>
</dbReference>
<dbReference type="SUPFAM" id="SSF53335">
    <property type="entry name" value="S-adenosyl-L-methionine-dependent methyltransferases"/>
    <property type="match status" value="1"/>
</dbReference>
<dbReference type="AlphaFoldDB" id="A0A433SDX5"/>
<gene>
    <name evidence="5" type="ORF">CUZ56_01628</name>
</gene>
<dbReference type="PANTHER" id="PTHR44942:SF4">
    <property type="entry name" value="METHYLTRANSFERASE TYPE 11 DOMAIN-CONTAINING PROTEIN"/>
    <property type="match status" value="1"/>
</dbReference>
<sequence length="261" mass="28928">MSTPQPEPSFKDHFSVASDKYAAHRPTYPAALAEYLAGISPNTRLALDCGCGTGQLSTLLGNRFQQVIATDASPQQIANAQPHARVSYRVATAEHSGLPDACADLITVAQAAHWLNLELFYAEARRVARPHAVIALITYGVLHVEGPVDAIVQQFYHDVIGPYWPAERRHVEEGYRNLPFPFAKIAAPVFAMTAQWRLDDLLGYIDTWSAVQAARKAVGIETVHTFQHEITLKWGASEQRRTITWPLSMRVGHISHHHTPP</sequence>
<dbReference type="CDD" id="cd02440">
    <property type="entry name" value="AdoMet_MTases"/>
    <property type="match status" value="1"/>
</dbReference>
<comment type="similarity">
    <text evidence="1">Belongs to the methyltransferase superfamily.</text>
</comment>
<evidence type="ECO:0000256" key="2">
    <source>
        <dbReference type="ARBA" id="ARBA00022603"/>
    </source>
</evidence>
<evidence type="ECO:0000256" key="1">
    <source>
        <dbReference type="ARBA" id="ARBA00008361"/>
    </source>
</evidence>
<dbReference type="InterPro" id="IPR029063">
    <property type="entry name" value="SAM-dependent_MTases_sf"/>
</dbReference>
<reference evidence="5 6" key="1">
    <citation type="submission" date="2018-01" db="EMBL/GenBank/DDBJ databases">
        <title>Saezia sanguinis gen. nov., sp. nov., in the order Burkholderiales isolated from human blood.</title>
        <authorList>
            <person name="Medina-Pascual M.J."/>
            <person name="Valdezate S."/>
            <person name="Monzon S."/>
            <person name="Cuesta I."/>
            <person name="Carrasco G."/>
            <person name="Villalon P."/>
            <person name="Saez-Nieto J.A."/>
        </authorList>
    </citation>
    <scope>NUCLEOTIDE SEQUENCE [LARGE SCALE GENOMIC DNA]</scope>
    <source>
        <strain evidence="5 6">CNM695-12</strain>
    </source>
</reference>
<protein>
    <submittedName>
        <fullName evidence="5">Putative methyltransferase</fullName>
        <ecNumber evidence="5">2.1.1.-</ecNumber>
    </submittedName>
</protein>
<evidence type="ECO:0000256" key="3">
    <source>
        <dbReference type="ARBA" id="ARBA00022679"/>
    </source>
</evidence>
<dbReference type="GO" id="GO:0032259">
    <property type="term" value="P:methylation"/>
    <property type="evidence" value="ECO:0007669"/>
    <property type="project" value="UniProtKB-KW"/>
</dbReference>